<geneLocation type="plasmid" evidence="1">
    <name>pK235_KPC</name>
</geneLocation>
<organism evidence="1">
    <name type="scientific">Klebsiella pneumoniae</name>
    <dbReference type="NCBI Taxonomy" id="573"/>
    <lineage>
        <taxon>Bacteria</taxon>
        <taxon>Pseudomonadati</taxon>
        <taxon>Pseudomonadota</taxon>
        <taxon>Gammaproteobacteria</taxon>
        <taxon>Enterobacterales</taxon>
        <taxon>Enterobacteriaceae</taxon>
        <taxon>Klebsiella/Raoultella group</taxon>
        <taxon>Klebsiella</taxon>
        <taxon>Klebsiella pneumoniae complex</taxon>
    </lineage>
</organism>
<sequence>MQMSGGEREIFFGLMKRSGMAGKNLLRKALPSPGTRGRETALPRRVPAVLRRHGESGATGTVAASAAVDLDVRHQTLAARPETA</sequence>
<dbReference type="AlphaFoldDB" id="A0A6G9HPX9"/>
<evidence type="ECO:0000313" key="1">
    <source>
        <dbReference type="EMBL" id="QIQ12256.1"/>
    </source>
</evidence>
<reference evidence="1" key="1">
    <citation type="submission" date="2018-12" db="EMBL/GenBank/DDBJ databases">
        <authorList>
            <person name="Feng Y."/>
        </authorList>
    </citation>
    <scope>NUCLEOTIDE SEQUENCE</scope>
    <source>
        <strain evidence="1">K235</strain>
        <plasmid evidence="1">pK235_KPC</plasmid>
    </source>
</reference>
<accession>A0A6G9HPX9</accession>
<proteinExistence type="predicted"/>
<dbReference type="EMBL" id="MK312248">
    <property type="protein sequence ID" value="QIQ12256.1"/>
    <property type="molecule type" value="Genomic_DNA"/>
</dbReference>
<protein>
    <submittedName>
        <fullName evidence="1">Uncharacterized protein</fullName>
    </submittedName>
</protein>
<name>A0A6G9HPX9_KLEPN</name>
<keyword evidence="1" id="KW-0614">Plasmid</keyword>